<evidence type="ECO:0000256" key="1">
    <source>
        <dbReference type="SAM" id="MobiDB-lite"/>
    </source>
</evidence>
<dbReference type="PANTHER" id="PTHR47331:SF5">
    <property type="entry name" value="RIBONUCLEASE H"/>
    <property type="match status" value="1"/>
</dbReference>
<sequence length="157" mass="17967">MPKWSHLTNFLRKEITDLATFVEPAASTFSTSNQEQRKVSNNPNPSKQSSKSLCHFCKGDHFNYKCPKLKDRSPQERKAFVEEHKACTNCLRVGHFWKNCTSNSTCRECQQKHHSLLHAALTKKKVEKLSTTTLTETFPPTMKLKPTAMLKIRDNSG</sequence>
<name>A0A8J2L347_9HEXA</name>
<keyword evidence="3" id="KW-1185">Reference proteome</keyword>
<dbReference type="PANTHER" id="PTHR47331">
    <property type="entry name" value="PHD-TYPE DOMAIN-CONTAINING PROTEIN"/>
    <property type="match status" value="1"/>
</dbReference>
<evidence type="ECO:0000313" key="3">
    <source>
        <dbReference type="Proteomes" id="UP000708208"/>
    </source>
</evidence>
<comment type="caution">
    <text evidence="2">The sequence shown here is derived from an EMBL/GenBank/DDBJ whole genome shotgun (WGS) entry which is preliminary data.</text>
</comment>
<evidence type="ECO:0000313" key="2">
    <source>
        <dbReference type="EMBL" id="CAG7827897.1"/>
    </source>
</evidence>
<organism evidence="2 3">
    <name type="scientific">Allacma fusca</name>
    <dbReference type="NCBI Taxonomy" id="39272"/>
    <lineage>
        <taxon>Eukaryota</taxon>
        <taxon>Metazoa</taxon>
        <taxon>Ecdysozoa</taxon>
        <taxon>Arthropoda</taxon>
        <taxon>Hexapoda</taxon>
        <taxon>Collembola</taxon>
        <taxon>Symphypleona</taxon>
        <taxon>Sminthuridae</taxon>
        <taxon>Allacma</taxon>
    </lineage>
</organism>
<feature type="region of interest" description="Disordered" evidence="1">
    <location>
        <begin position="29"/>
        <end position="50"/>
    </location>
</feature>
<protein>
    <submittedName>
        <fullName evidence="2">Uncharacterized protein</fullName>
    </submittedName>
</protein>
<reference evidence="2" key="1">
    <citation type="submission" date="2021-06" db="EMBL/GenBank/DDBJ databases">
        <authorList>
            <person name="Hodson N. C."/>
            <person name="Mongue J. A."/>
            <person name="Jaron S. K."/>
        </authorList>
    </citation>
    <scope>NUCLEOTIDE SEQUENCE</scope>
</reference>
<dbReference type="EMBL" id="CAJVCH010545276">
    <property type="protein sequence ID" value="CAG7827897.1"/>
    <property type="molecule type" value="Genomic_DNA"/>
</dbReference>
<dbReference type="OrthoDB" id="5989194at2759"/>
<proteinExistence type="predicted"/>
<dbReference type="Proteomes" id="UP000708208">
    <property type="component" value="Unassembled WGS sequence"/>
</dbReference>
<dbReference type="AlphaFoldDB" id="A0A8J2L347"/>
<accession>A0A8J2L347</accession>
<feature type="non-terminal residue" evidence="2">
    <location>
        <position position="157"/>
    </location>
</feature>
<feature type="compositionally biased region" description="Low complexity" evidence="1">
    <location>
        <begin position="40"/>
        <end position="50"/>
    </location>
</feature>
<gene>
    <name evidence="2" type="ORF">AFUS01_LOCUS37853</name>
</gene>